<organism evidence="3 4">
    <name type="scientific">Actinokineospora globicatena</name>
    <dbReference type="NCBI Taxonomy" id="103729"/>
    <lineage>
        <taxon>Bacteria</taxon>
        <taxon>Bacillati</taxon>
        <taxon>Actinomycetota</taxon>
        <taxon>Actinomycetes</taxon>
        <taxon>Pseudonocardiales</taxon>
        <taxon>Pseudonocardiaceae</taxon>
        <taxon>Actinokineospora</taxon>
    </lineage>
</organism>
<dbReference type="EMBL" id="BSSD01000001">
    <property type="protein sequence ID" value="GLW90364.1"/>
    <property type="molecule type" value="Genomic_DNA"/>
</dbReference>
<dbReference type="Pfam" id="PF06032">
    <property type="entry name" value="S-Me-THD_N"/>
    <property type="match status" value="1"/>
</dbReference>
<keyword evidence="4" id="KW-1185">Reference proteome</keyword>
<comment type="caution">
    <text evidence="3">The sequence shown here is derived from an EMBL/GenBank/DDBJ whole genome shotgun (WGS) entry which is preliminary data.</text>
</comment>
<evidence type="ECO:0000313" key="4">
    <source>
        <dbReference type="Proteomes" id="UP001165042"/>
    </source>
</evidence>
<proteinExistence type="predicted"/>
<evidence type="ECO:0000259" key="1">
    <source>
        <dbReference type="Pfam" id="PF06032"/>
    </source>
</evidence>
<evidence type="ECO:0000313" key="3">
    <source>
        <dbReference type="EMBL" id="GLW90364.1"/>
    </source>
</evidence>
<dbReference type="InterPro" id="IPR027479">
    <property type="entry name" value="S-Me-THD_N_sf"/>
</dbReference>
<dbReference type="InterPro" id="IPR048350">
    <property type="entry name" value="S-Me-THD-like_C"/>
</dbReference>
<name>A0A9W6V7W9_9PSEU</name>
<dbReference type="SUPFAM" id="SSF160991">
    <property type="entry name" value="CV3147-like"/>
    <property type="match status" value="1"/>
</dbReference>
<reference evidence="3" key="1">
    <citation type="submission" date="2023-02" db="EMBL/GenBank/DDBJ databases">
        <title>Actinokineospora globicatena NBRC 15670.</title>
        <authorList>
            <person name="Ichikawa N."/>
            <person name="Sato H."/>
            <person name="Tonouchi N."/>
        </authorList>
    </citation>
    <scope>NUCLEOTIDE SEQUENCE</scope>
    <source>
        <strain evidence="3">NBRC 15670</strain>
    </source>
</reference>
<evidence type="ECO:0008006" key="5">
    <source>
        <dbReference type="Google" id="ProtNLM"/>
    </source>
</evidence>
<dbReference type="RefSeq" id="WP_285608298.1">
    <property type="nucleotide sequence ID" value="NZ_BSSD01000001.1"/>
</dbReference>
<dbReference type="Gene3D" id="3.40.1610.10">
    <property type="entry name" value="CV3147-like domain"/>
    <property type="match status" value="1"/>
</dbReference>
<accession>A0A9W6V7W9</accession>
<dbReference type="Gene3D" id="2.40.390.10">
    <property type="entry name" value="CV3147-like"/>
    <property type="match status" value="1"/>
</dbReference>
<dbReference type="Pfam" id="PF20906">
    <property type="entry name" value="S-Me-THD_C"/>
    <property type="match status" value="1"/>
</dbReference>
<dbReference type="InterPro" id="IPR024071">
    <property type="entry name" value="S-Me-THD_C_sf"/>
</dbReference>
<feature type="domain" description="S-Me-THD N-terminal" evidence="1">
    <location>
        <begin position="8"/>
        <end position="164"/>
    </location>
</feature>
<gene>
    <name evidence="3" type="ORF">Aglo03_11800</name>
</gene>
<dbReference type="InterPro" id="IPR010318">
    <property type="entry name" value="S-Me-THD_N"/>
</dbReference>
<sequence length="366" mass="39084">MPTDITLDDLPDLARGAALLGTGGGGDPYIGLLLVSEELRRGRTIRLLTTDEVDDDDLVVASAFMGAPTVVVEKIPSGDEPVTALRTLERRLGRAVDAIIPMECGGLNSMIPLLVAARAGIPIVDGDGMGRAFPELQMETFGVYGVSGSPIAICDSNGHTTVIDTGVDNKQMEWLARGVTIRMGGVSYIAEYPMTGAEVKRTAIPGTMSLALALGRCIREAREHHRDPFDALSQALERSIYGSGRVLLEGKVIDVERSSSDGFVRGTATVSTFDGDTAVTLTFQNEHLVAHHDGRVLAIVPDLISVLDAQTANPITTESLRYGQRVKIFAMSTPPIMRTPEALEVFGPQAFGLHDPWTPVEVLAPV</sequence>
<dbReference type="AlphaFoldDB" id="A0A9W6V7W9"/>
<protein>
    <recommendedName>
        <fullName evidence="5">DUF917 domain-containing protein</fullName>
    </recommendedName>
</protein>
<feature type="domain" description="S-Me-THD-like C-terminal" evidence="2">
    <location>
        <begin position="168"/>
        <end position="360"/>
    </location>
</feature>
<dbReference type="Proteomes" id="UP001165042">
    <property type="component" value="Unassembled WGS sequence"/>
</dbReference>
<evidence type="ECO:0000259" key="2">
    <source>
        <dbReference type="Pfam" id="PF20906"/>
    </source>
</evidence>